<evidence type="ECO:0000256" key="5">
    <source>
        <dbReference type="ARBA" id="ARBA00023136"/>
    </source>
</evidence>
<feature type="transmembrane region" description="Helical" evidence="6">
    <location>
        <begin position="206"/>
        <end position="224"/>
    </location>
</feature>
<dbReference type="SUPFAM" id="SSF103481">
    <property type="entry name" value="Multidrug resistance efflux transporter EmrE"/>
    <property type="match status" value="2"/>
</dbReference>
<comment type="subcellular location">
    <subcellularLocation>
        <location evidence="1">Membrane</location>
        <topology evidence="1">Multi-pass membrane protein</topology>
    </subcellularLocation>
</comment>
<comment type="similarity">
    <text evidence="2">Belongs to the EamA transporter family.</text>
</comment>
<evidence type="ECO:0000259" key="7">
    <source>
        <dbReference type="Pfam" id="PF00892"/>
    </source>
</evidence>
<feature type="transmembrane region" description="Helical" evidence="6">
    <location>
        <begin position="268"/>
        <end position="287"/>
    </location>
</feature>
<dbReference type="AlphaFoldDB" id="A0A560BJ72"/>
<feature type="transmembrane region" description="Helical" evidence="6">
    <location>
        <begin position="144"/>
        <end position="161"/>
    </location>
</feature>
<feature type="transmembrane region" description="Helical" evidence="6">
    <location>
        <begin position="57"/>
        <end position="77"/>
    </location>
</feature>
<evidence type="ECO:0000256" key="3">
    <source>
        <dbReference type="ARBA" id="ARBA00022692"/>
    </source>
</evidence>
<dbReference type="EMBL" id="VITF01000002">
    <property type="protein sequence ID" value="TWA72657.1"/>
    <property type="molecule type" value="Genomic_DNA"/>
</dbReference>
<evidence type="ECO:0000256" key="2">
    <source>
        <dbReference type="ARBA" id="ARBA00007362"/>
    </source>
</evidence>
<evidence type="ECO:0000256" key="1">
    <source>
        <dbReference type="ARBA" id="ARBA00004141"/>
    </source>
</evidence>
<feature type="domain" description="EamA" evidence="7">
    <location>
        <begin position="175"/>
        <end position="310"/>
    </location>
</feature>
<feature type="transmembrane region" description="Helical" evidence="6">
    <location>
        <begin position="293"/>
        <end position="310"/>
    </location>
</feature>
<dbReference type="GO" id="GO:0016020">
    <property type="term" value="C:membrane"/>
    <property type="evidence" value="ECO:0007669"/>
    <property type="project" value="UniProtKB-SubCell"/>
</dbReference>
<organism evidence="8 9">
    <name type="scientific">Azospirillum brasilense</name>
    <dbReference type="NCBI Taxonomy" id="192"/>
    <lineage>
        <taxon>Bacteria</taxon>
        <taxon>Pseudomonadati</taxon>
        <taxon>Pseudomonadota</taxon>
        <taxon>Alphaproteobacteria</taxon>
        <taxon>Rhodospirillales</taxon>
        <taxon>Azospirillaceae</taxon>
        <taxon>Azospirillum</taxon>
    </lineage>
</organism>
<gene>
    <name evidence="8" type="ORF">FBZ82_102257</name>
</gene>
<keyword evidence="5 6" id="KW-0472">Membrane</keyword>
<reference evidence="8 9" key="1">
    <citation type="submission" date="2019-06" db="EMBL/GenBank/DDBJ databases">
        <title>Genomic Encyclopedia of Type Strains, Phase IV (KMG-V): Genome sequencing to study the core and pangenomes of soil and plant-associated prokaryotes.</title>
        <authorList>
            <person name="Whitman W."/>
        </authorList>
    </citation>
    <scope>NUCLEOTIDE SEQUENCE [LARGE SCALE GENOMIC DNA]</scope>
    <source>
        <strain evidence="8 9">BR 11796</strain>
    </source>
</reference>
<dbReference type="InterPro" id="IPR050638">
    <property type="entry name" value="AA-Vitamin_Transporters"/>
</dbReference>
<accession>A0A560BJ72</accession>
<proteinExistence type="inferred from homology"/>
<evidence type="ECO:0000256" key="4">
    <source>
        <dbReference type="ARBA" id="ARBA00022989"/>
    </source>
</evidence>
<dbReference type="Proteomes" id="UP000316083">
    <property type="component" value="Unassembled WGS sequence"/>
</dbReference>
<evidence type="ECO:0000256" key="6">
    <source>
        <dbReference type="SAM" id="Phobius"/>
    </source>
</evidence>
<feature type="transmembrane region" description="Helical" evidence="6">
    <location>
        <begin position="173"/>
        <end position="194"/>
    </location>
</feature>
<dbReference type="RefSeq" id="WP_247883030.1">
    <property type="nucleotide sequence ID" value="NZ_VITF01000002.1"/>
</dbReference>
<dbReference type="PANTHER" id="PTHR32322">
    <property type="entry name" value="INNER MEMBRANE TRANSPORTER"/>
    <property type="match status" value="1"/>
</dbReference>
<keyword evidence="3 6" id="KW-0812">Transmembrane</keyword>
<dbReference type="PANTHER" id="PTHR32322:SF2">
    <property type="entry name" value="EAMA DOMAIN-CONTAINING PROTEIN"/>
    <property type="match status" value="1"/>
</dbReference>
<name>A0A560BJ72_AZOBR</name>
<keyword evidence="4 6" id="KW-1133">Transmembrane helix</keyword>
<dbReference type="InterPro" id="IPR037185">
    <property type="entry name" value="EmrE-like"/>
</dbReference>
<feature type="transmembrane region" description="Helical" evidence="6">
    <location>
        <begin position="118"/>
        <end position="137"/>
    </location>
</feature>
<protein>
    <submittedName>
        <fullName evidence="8">EamA-like transporter family protein</fullName>
    </submittedName>
</protein>
<evidence type="ECO:0000313" key="8">
    <source>
        <dbReference type="EMBL" id="TWA72657.1"/>
    </source>
</evidence>
<dbReference type="Pfam" id="PF00892">
    <property type="entry name" value="EamA"/>
    <property type="match status" value="2"/>
</dbReference>
<evidence type="ECO:0000313" key="9">
    <source>
        <dbReference type="Proteomes" id="UP000316083"/>
    </source>
</evidence>
<sequence>MAVDRHAAAAIIMTAIAMTERRAELDGAASATLVLLCLLWGLQQVAIKVAMTGFSPVLQGGLRSLGALALLWAWAALRGMRLFERDGTLGLGLLAGLLFAGEFLLVYAGLSYTTVSRSILFLYTAPFLVSVGAHLLLPGERMRGVQAAGLACAFVGVAVAFADGLRLPTNREIVGDLMVLAAAVLWAATTLVIKGSKLVRASSTKVLFYQLAVSGAVMPVASLLMGEAGVTAPGPLALACLAFQIVVVAFASYLAWFWLVARYPAARLSAFTFLTPLFGVLSGALLLGERVSAGLAAAMLLVCAGIWLVNRRAPAASA</sequence>
<feature type="transmembrane region" description="Helical" evidence="6">
    <location>
        <begin position="236"/>
        <end position="261"/>
    </location>
</feature>
<feature type="transmembrane region" description="Helical" evidence="6">
    <location>
        <begin position="89"/>
        <end position="112"/>
    </location>
</feature>
<feature type="transmembrane region" description="Helical" evidence="6">
    <location>
        <begin position="28"/>
        <end position="51"/>
    </location>
</feature>
<feature type="domain" description="EamA" evidence="7">
    <location>
        <begin position="33"/>
        <end position="160"/>
    </location>
</feature>
<dbReference type="InterPro" id="IPR000620">
    <property type="entry name" value="EamA_dom"/>
</dbReference>
<comment type="caution">
    <text evidence="8">The sequence shown here is derived from an EMBL/GenBank/DDBJ whole genome shotgun (WGS) entry which is preliminary data.</text>
</comment>